<dbReference type="InterPro" id="IPR001650">
    <property type="entry name" value="Helicase_C-like"/>
</dbReference>
<dbReference type="SMART" id="SM00490">
    <property type="entry name" value="HELICc"/>
    <property type="match status" value="1"/>
</dbReference>
<dbReference type="RefSeq" id="WP_138789629.1">
    <property type="nucleotide sequence ID" value="NZ_JBHTGQ010000011.1"/>
</dbReference>
<dbReference type="InterPro" id="IPR027417">
    <property type="entry name" value="P-loop_NTPase"/>
</dbReference>
<dbReference type="InterPro" id="IPR049730">
    <property type="entry name" value="SNF2/RAD54-like_C"/>
</dbReference>
<dbReference type="InterPro" id="IPR022138">
    <property type="entry name" value="DUF3670"/>
</dbReference>
<feature type="region of interest" description="Disordered" evidence="2">
    <location>
        <begin position="225"/>
        <end position="257"/>
    </location>
</feature>
<feature type="domain" description="Helicase C-terminal" evidence="4">
    <location>
        <begin position="838"/>
        <end position="999"/>
    </location>
</feature>
<evidence type="ECO:0000313" key="5">
    <source>
        <dbReference type="EMBL" id="MFC7749289.1"/>
    </source>
</evidence>
<organism evidence="5 6">
    <name type="scientific">Paenibacillus thermoaerophilus</name>
    <dbReference type="NCBI Taxonomy" id="1215385"/>
    <lineage>
        <taxon>Bacteria</taxon>
        <taxon>Bacillati</taxon>
        <taxon>Bacillota</taxon>
        <taxon>Bacilli</taxon>
        <taxon>Bacillales</taxon>
        <taxon>Paenibacillaceae</taxon>
        <taxon>Paenibacillus</taxon>
    </lineage>
</organism>
<dbReference type="Proteomes" id="UP001596528">
    <property type="component" value="Unassembled WGS sequence"/>
</dbReference>
<proteinExistence type="predicted"/>
<protein>
    <submittedName>
        <fullName evidence="5">DEAD/DEAH box helicase</fullName>
        <ecNumber evidence="5">3.6.4.-</ecNumber>
    </submittedName>
</protein>
<dbReference type="CDD" id="cd18793">
    <property type="entry name" value="SF2_C_SNF"/>
    <property type="match status" value="1"/>
</dbReference>
<accession>A0ABW2V342</accession>
<dbReference type="Pfam" id="PF00176">
    <property type="entry name" value="SNF2-rel_dom"/>
    <property type="match status" value="1"/>
</dbReference>
<evidence type="ECO:0000256" key="1">
    <source>
        <dbReference type="ARBA" id="ARBA00022801"/>
    </source>
</evidence>
<dbReference type="Gene3D" id="3.40.50.300">
    <property type="entry name" value="P-loop containing nucleotide triphosphate hydrolases"/>
    <property type="match status" value="1"/>
</dbReference>
<dbReference type="EC" id="3.6.4.-" evidence="5"/>
<keyword evidence="5" id="KW-0347">Helicase</keyword>
<evidence type="ECO:0000256" key="2">
    <source>
        <dbReference type="SAM" id="MobiDB-lite"/>
    </source>
</evidence>
<keyword evidence="1 5" id="KW-0378">Hydrolase</keyword>
<dbReference type="PROSITE" id="PS51192">
    <property type="entry name" value="HELICASE_ATP_BIND_1"/>
    <property type="match status" value="1"/>
</dbReference>
<feature type="domain" description="Helicase ATP-binding" evidence="3">
    <location>
        <begin position="544"/>
        <end position="707"/>
    </location>
</feature>
<dbReference type="GO" id="GO:0004386">
    <property type="term" value="F:helicase activity"/>
    <property type="evidence" value="ECO:0007669"/>
    <property type="project" value="UniProtKB-KW"/>
</dbReference>
<keyword evidence="5" id="KW-0067">ATP-binding</keyword>
<keyword evidence="6" id="KW-1185">Reference proteome</keyword>
<evidence type="ECO:0000259" key="3">
    <source>
        <dbReference type="PROSITE" id="PS51192"/>
    </source>
</evidence>
<dbReference type="Gene3D" id="3.40.50.10810">
    <property type="entry name" value="Tandem AAA-ATPase domain"/>
    <property type="match status" value="1"/>
</dbReference>
<name>A0ABW2V342_9BACL</name>
<dbReference type="CDD" id="cd18012">
    <property type="entry name" value="DEXQc_arch_SWI2_SNF2"/>
    <property type="match status" value="1"/>
</dbReference>
<evidence type="ECO:0000313" key="6">
    <source>
        <dbReference type="Proteomes" id="UP001596528"/>
    </source>
</evidence>
<dbReference type="PANTHER" id="PTHR10799">
    <property type="entry name" value="SNF2/RAD54 HELICASE FAMILY"/>
    <property type="match status" value="1"/>
</dbReference>
<dbReference type="SUPFAM" id="SSF52540">
    <property type="entry name" value="P-loop containing nucleoside triphosphate hydrolases"/>
    <property type="match status" value="2"/>
</dbReference>
<dbReference type="Pfam" id="PF00271">
    <property type="entry name" value="Helicase_C"/>
    <property type="match status" value="1"/>
</dbReference>
<dbReference type="PROSITE" id="PS51194">
    <property type="entry name" value="HELICASE_CTER"/>
    <property type="match status" value="1"/>
</dbReference>
<dbReference type="GO" id="GO:0016787">
    <property type="term" value="F:hydrolase activity"/>
    <property type="evidence" value="ECO:0007669"/>
    <property type="project" value="UniProtKB-KW"/>
</dbReference>
<dbReference type="InterPro" id="IPR000330">
    <property type="entry name" value="SNF2_N"/>
</dbReference>
<dbReference type="SMART" id="SM00487">
    <property type="entry name" value="DEXDc"/>
    <property type="match status" value="1"/>
</dbReference>
<comment type="caution">
    <text evidence="5">The sequence shown here is derived from an EMBL/GenBank/DDBJ whole genome shotgun (WGS) entry which is preliminary data.</text>
</comment>
<reference evidence="6" key="1">
    <citation type="journal article" date="2019" name="Int. J. Syst. Evol. Microbiol.">
        <title>The Global Catalogue of Microorganisms (GCM) 10K type strain sequencing project: providing services to taxonomists for standard genome sequencing and annotation.</title>
        <authorList>
            <consortium name="The Broad Institute Genomics Platform"/>
            <consortium name="The Broad Institute Genome Sequencing Center for Infectious Disease"/>
            <person name="Wu L."/>
            <person name="Ma J."/>
        </authorList>
    </citation>
    <scope>NUCLEOTIDE SEQUENCE [LARGE SCALE GENOMIC DNA]</scope>
    <source>
        <strain evidence="6">JCM 18657</strain>
    </source>
</reference>
<keyword evidence="5" id="KW-0547">Nucleotide-binding</keyword>
<dbReference type="Pfam" id="PF12419">
    <property type="entry name" value="DUF3670"/>
    <property type="match status" value="1"/>
</dbReference>
<gene>
    <name evidence="5" type="ORF">ACFQWB_04940</name>
</gene>
<feature type="region of interest" description="Disordered" evidence="2">
    <location>
        <begin position="272"/>
        <end position="298"/>
    </location>
</feature>
<sequence length="1015" mass="113520">MTTGIGTNPIKVRVEWRADGTFAVSGEWKYSGADGKRARYAPVEPTQLKHLLMAWHAPSYYGTLLETVQTGGFEGFALPADWAVDLFAESDAVANPFGSVEWDEQAEDIRRIARQLKAAADAGDIVPDYDAWRQGRLAWRMRGVDMLRDAGPLAAEWTEQFVRLRLERQGGLLEQWNRVQAAFPAMQRQALADDVWADEEDWLLAIGWTPDDTPFRVELRLEEPALPEPDAESAVPPDGDIEPSGSESGGRPPIGDEAWTLRTVIVPADPSAKRPRELAVTPDGGLEPLGKHGRNSGLPDEWAPYADRLYRRISRVGKLVSWLRAEPADAQATPPKSRLTPQEAWRFLAEAAPILHDFGYGVRLPDWWEELRRLRPKLRARARTGEPGRGGGRSSLLGLDQIVQFDWKLAIGNLELTEAEFRELAERSQPLARIRGQWVHLDPATLAQLRRLMNRTGAGSGLRFRDVLEMELLGGTELPGELAGEGEGDGDESVRLQLELELNAQLAALIGQLRHTRALPPWNPPSGLRGELRPYQREGAAWLSFLRRFGFGACLADDMGLGKTIQFIAYLLAVREEEPDAPPALLVCPTSVLGNWQKELERFAPGLHVKLHYGPGRRKGESFGAWIAGADIVVTSYALAHLDEEELASVEWTAICLDEAQNIKNAQTKQSAAVRRLSGRHRIALTGTPVENRLAELWSIFDFLNPGYLGALPQFNRRFGSGVERSDSDRTGALQKLIQPFLLRRVKTDPAVGLDLPDKMELKAYVQLTPEQAALYEHTVNELFREIGELEGMQRRGRILSALLRLKQLCDHPALYNKEPDELLTAEGGDMQISRSRKLERIVEMVQELREEGDRCLIFTQFIGMGRLLQSVLRDKLGERVPFLHGGVPKAERDAMIAEFQAGGASGPGVFVLSLKAGGTGLNLTAANHVFHYDRWWNPAVENQATDRAYRIGQSKRVQVHKFVTLGTLEERIDELLERKQELGRAIIGGGEQWITELSTDELRDLFRLRREWIQ</sequence>
<evidence type="ECO:0000259" key="4">
    <source>
        <dbReference type="PROSITE" id="PS51194"/>
    </source>
</evidence>
<dbReference type="InterPro" id="IPR014001">
    <property type="entry name" value="Helicase_ATP-bd"/>
</dbReference>
<dbReference type="InterPro" id="IPR038718">
    <property type="entry name" value="SNF2-like_sf"/>
</dbReference>
<dbReference type="EMBL" id="JBHTGQ010000011">
    <property type="protein sequence ID" value="MFC7749289.1"/>
    <property type="molecule type" value="Genomic_DNA"/>
</dbReference>